<dbReference type="CDD" id="cd02440">
    <property type="entry name" value="AdoMet_MTases"/>
    <property type="match status" value="1"/>
</dbReference>
<evidence type="ECO:0000313" key="5">
    <source>
        <dbReference type="Proteomes" id="UP001191082"/>
    </source>
</evidence>
<name>A0ABY2XDS9_9RHOB</name>
<dbReference type="PANTHER" id="PTHR43861:SF1">
    <property type="entry name" value="TRANS-ACONITATE 2-METHYLTRANSFERASE"/>
    <property type="match status" value="1"/>
</dbReference>
<evidence type="ECO:0000256" key="1">
    <source>
        <dbReference type="ARBA" id="ARBA00022603"/>
    </source>
</evidence>
<protein>
    <submittedName>
        <fullName evidence="4">Methyltransferase domain-containing protein</fullName>
    </submittedName>
</protein>
<accession>A0ABY2XDS9</accession>
<dbReference type="SUPFAM" id="SSF53335">
    <property type="entry name" value="S-adenosyl-L-methionine-dependent methyltransferases"/>
    <property type="match status" value="1"/>
</dbReference>
<dbReference type="RefSeq" id="WP_138862506.1">
    <property type="nucleotide sequence ID" value="NZ_VCPC01000001.1"/>
</dbReference>
<dbReference type="InterPro" id="IPR041698">
    <property type="entry name" value="Methyltransf_25"/>
</dbReference>
<evidence type="ECO:0000313" key="4">
    <source>
        <dbReference type="EMBL" id="TMV15158.1"/>
    </source>
</evidence>
<keyword evidence="2" id="KW-0808">Transferase</keyword>
<comment type="caution">
    <text evidence="4">The sequence shown here is derived from an EMBL/GenBank/DDBJ whole genome shotgun (WGS) entry which is preliminary data.</text>
</comment>
<gene>
    <name evidence="4" type="ORF">FGK64_04140</name>
</gene>
<keyword evidence="5" id="KW-1185">Reference proteome</keyword>
<evidence type="ECO:0000256" key="2">
    <source>
        <dbReference type="ARBA" id="ARBA00022679"/>
    </source>
</evidence>
<reference evidence="4 5" key="1">
    <citation type="submission" date="2019-05" db="EMBL/GenBank/DDBJ databases">
        <title>Marivita sp. nov. isolated from sea sediment.</title>
        <authorList>
            <person name="Kim W."/>
        </authorList>
    </citation>
    <scope>NUCLEOTIDE SEQUENCE [LARGE SCALE GENOMIC DNA]</scope>
    <source>
        <strain evidence="4 5">CAU 1492</strain>
    </source>
</reference>
<dbReference type="GO" id="GO:0008168">
    <property type="term" value="F:methyltransferase activity"/>
    <property type="evidence" value="ECO:0007669"/>
    <property type="project" value="UniProtKB-KW"/>
</dbReference>
<feature type="domain" description="Methyltransferase" evidence="3">
    <location>
        <begin position="37"/>
        <end position="126"/>
    </location>
</feature>
<evidence type="ECO:0000259" key="3">
    <source>
        <dbReference type="Pfam" id="PF13649"/>
    </source>
</evidence>
<organism evidence="4 5">
    <name type="scientific">Arenibacterium halophilum</name>
    <dbReference type="NCBI Taxonomy" id="2583821"/>
    <lineage>
        <taxon>Bacteria</taxon>
        <taxon>Pseudomonadati</taxon>
        <taxon>Pseudomonadota</taxon>
        <taxon>Alphaproteobacteria</taxon>
        <taxon>Rhodobacterales</taxon>
        <taxon>Paracoccaceae</taxon>
        <taxon>Arenibacterium</taxon>
    </lineage>
</organism>
<dbReference type="GO" id="GO:0032259">
    <property type="term" value="P:methylation"/>
    <property type="evidence" value="ECO:0007669"/>
    <property type="project" value="UniProtKB-KW"/>
</dbReference>
<dbReference type="EMBL" id="VCPC01000001">
    <property type="protein sequence ID" value="TMV15158.1"/>
    <property type="molecule type" value="Genomic_DNA"/>
</dbReference>
<dbReference type="PANTHER" id="PTHR43861">
    <property type="entry name" value="TRANS-ACONITATE 2-METHYLTRANSFERASE-RELATED"/>
    <property type="match status" value="1"/>
</dbReference>
<dbReference type="Pfam" id="PF13649">
    <property type="entry name" value="Methyltransf_25"/>
    <property type="match status" value="1"/>
</dbReference>
<keyword evidence="1 4" id="KW-0489">Methyltransferase</keyword>
<dbReference type="Gene3D" id="3.40.50.150">
    <property type="entry name" value="Vaccinia Virus protein VP39"/>
    <property type="match status" value="1"/>
</dbReference>
<dbReference type="Proteomes" id="UP001191082">
    <property type="component" value="Unassembled WGS sequence"/>
</dbReference>
<sequence>MAQPDWNPAHYARFADQRLQPALDLLARLGDVPEGDVIDLGCGNGGVGPALAARFGAARLRGVDNSGAMLDQAAQTGAYAALELADIAGWVPEAAPAVIFSNAALHWLPDHETLLPALAGALAVGGALAVQMPHQNRAPSHRLWYDLAEQLWPGRIDPGLSPGCMEPAEYHRILSPLGDFALWETEYFQQLAPWGDGHPVRQFTSSTFARPILAELTPNEQTELFAHYDAAMARAYPLLADGSALFPFRRLFFTLIPS</sequence>
<dbReference type="InterPro" id="IPR029063">
    <property type="entry name" value="SAM-dependent_MTases_sf"/>
</dbReference>
<dbReference type="InterPro" id="IPR023149">
    <property type="entry name" value="Trans_acon_MeTrfase_C"/>
</dbReference>
<proteinExistence type="predicted"/>
<dbReference type="Gene3D" id="1.10.150.290">
    <property type="entry name" value="S-adenosyl-L-methionine-dependent methyltransferases"/>
    <property type="match status" value="1"/>
</dbReference>